<accession>A0AAE0L2Q3</accession>
<dbReference type="Proteomes" id="UP001190700">
    <property type="component" value="Unassembled WGS sequence"/>
</dbReference>
<evidence type="ECO:0000313" key="2">
    <source>
        <dbReference type="EMBL" id="KAK3269555.1"/>
    </source>
</evidence>
<reference evidence="2 3" key="1">
    <citation type="journal article" date="2015" name="Genome Biol. Evol.">
        <title>Comparative Genomics of a Bacterivorous Green Alga Reveals Evolutionary Causalities and Consequences of Phago-Mixotrophic Mode of Nutrition.</title>
        <authorList>
            <person name="Burns J.A."/>
            <person name="Paasch A."/>
            <person name="Narechania A."/>
            <person name="Kim E."/>
        </authorList>
    </citation>
    <scope>NUCLEOTIDE SEQUENCE [LARGE SCALE GENOMIC DNA]</scope>
    <source>
        <strain evidence="2 3">PLY_AMNH</strain>
    </source>
</reference>
<evidence type="ECO:0000313" key="3">
    <source>
        <dbReference type="Proteomes" id="UP001190700"/>
    </source>
</evidence>
<proteinExistence type="predicted"/>
<evidence type="ECO:0000256" key="1">
    <source>
        <dbReference type="SAM" id="MobiDB-lite"/>
    </source>
</evidence>
<gene>
    <name evidence="2" type="ORF">CYMTET_22010</name>
</gene>
<dbReference type="AlphaFoldDB" id="A0AAE0L2Q3"/>
<keyword evidence="3" id="KW-1185">Reference proteome</keyword>
<protein>
    <submittedName>
        <fullName evidence="2">Uncharacterized protein</fullName>
    </submittedName>
</protein>
<organism evidence="2 3">
    <name type="scientific">Cymbomonas tetramitiformis</name>
    <dbReference type="NCBI Taxonomy" id="36881"/>
    <lineage>
        <taxon>Eukaryota</taxon>
        <taxon>Viridiplantae</taxon>
        <taxon>Chlorophyta</taxon>
        <taxon>Pyramimonadophyceae</taxon>
        <taxon>Pyramimonadales</taxon>
        <taxon>Pyramimonadaceae</taxon>
        <taxon>Cymbomonas</taxon>
    </lineage>
</organism>
<feature type="region of interest" description="Disordered" evidence="1">
    <location>
        <begin position="98"/>
        <end position="121"/>
    </location>
</feature>
<comment type="caution">
    <text evidence="2">The sequence shown here is derived from an EMBL/GenBank/DDBJ whole genome shotgun (WGS) entry which is preliminary data.</text>
</comment>
<dbReference type="EMBL" id="LGRX02010883">
    <property type="protein sequence ID" value="KAK3269555.1"/>
    <property type="molecule type" value="Genomic_DNA"/>
</dbReference>
<sequence>MGSGGVAPAVPAVVELAENAQKCSSPGLWECELLRGWPSAEAVAVVGAPAGGLGGNCWLCRGRLLVLRALKWGITEGLRALLQRGLLLAQVESQQKPKNYSAHHQKLTNGRTGASGGSLAGHPPGTAWERVSVSGGRAFARRSRSDDRRAGFAVIKMLPPSVRRLRGAFMIYHSSLKFEH</sequence>
<name>A0AAE0L2Q3_9CHLO</name>